<dbReference type="AlphaFoldDB" id="A0A8J3V4E8"/>
<organism evidence="1 2">
    <name type="scientific">Planotetraspora thailandica</name>
    <dbReference type="NCBI Taxonomy" id="487172"/>
    <lineage>
        <taxon>Bacteria</taxon>
        <taxon>Bacillati</taxon>
        <taxon>Actinomycetota</taxon>
        <taxon>Actinomycetes</taxon>
        <taxon>Streptosporangiales</taxon>
        <taxon>Streptosporangiaceae</taxon>
        <taxon>Planotetraspora</taxon>
    </lineage>
</organism>
<accession>A0A8J3V4E8</accession>
<protein>
    <submittedName>
        <fullName evidence="1">Uncharacterized protein</fullName>
    </submittedName>
</protein>
<gene>
    <name evidence="1" type="ORF">Pth03_49470</name>
</gene>
<dbReference type="EMBL" id="BOOR01000037">
    <property type="protein sequence ID" value="GII56558.1"/>
    <property type="molecule type" value="Genomic_DNA"/>
</dbReference>
<dbReference type="Proteomes" id="UP000605992">
    <property type="component" value="Unassembled WGS sequence"/>
</dbReference>
<evidence type="ECO:0000313" key="2">
    <source>
        <dbReference type="Proteomes" id="UP000605992"/>
    </source>
</evidence>
<evidence type="ECO:0000313" key="1">
    <source>
        <dbReference type="EMBL" id="GII56558.1"/>
    </source>
</evidence>
<keyword evidence="2" id="KW-1185">Reference proteome</keyword>
<proteinExistence type="predicted"/>
<name>A0A8J3V4E8_9ACTN</name>
<comment type="caution">
    <text evidence="1">The sequence shown here is derived from an EMBL/GenBank/DDBJ whole genome shotgun (WGS) entry which is preliminary data.</text>
</comment>
<sequence length="66" mass="7386">MTNRAEMTEVLFILPLPSLTGPIRLGLLTVYRCDLRENLHNAETIGAEELPDYAKLRTPTSESGAW</sequence>
<reference evidence="1" key="1">
    <citation type="submission" date="2021-01" db="EMBL/GenBank/DDBJ databases">
        <title>Whole genome shotgun sequence of Planotetraspora thailandica NBRC 104271.</title>
        <authorList>
            <person name="Komaki H."/>
            <person name="Tamura T."/>
        </authorList>
    </citation>
    <scope>NUCLEOTIDE SEQUENCE</scope>
    <source>
        <strain evidence="1">NBRC 104271</strain>
    </source>
</reference>